<keyword evidence="1" id="KW-1133">Transmembrane helix</keyword>
<proteinExistence type="predicted"/>
<dbReference type="EMBL" id="JBBYAK010000003">
    <property type="protein sequence ID" value="MEL3959566.1"/>
    <property type="molecule type" value="Genomic_DNA"/>
</dbReference>
<feature type="transmembrane region" description="Helical" evidence="1">
    <location>
        <begin position="6"/>
        <end position="26"/>
    </location>
</feature>
<comment type="caution">
    <text evidence="2">The sequence shown here is derived from an EMBL/GenBank/DDBJ whole genome shotgun (WGS) entry which is preliminary data.</text>
</comment>
<accession>A0ABU9K5I0</accession>
<sequence length="110" mass="12005">MGEKLGFMTVLLIFSIAVIPTLFVSFQSHVEGSTLLNISTEMQQLVSAEGGVTNKVQNAVSALEKRGVDITIQDESGKNVTGKVPVGEKVVMTYKMDNFQTKNEVTILKR</sequence>
<protein>
    <recommendedName>
        <fullName evidence="4">DUF3679 domain-containing protein</fullName>
    </recommendedName>
</protein>
<evidence type="ECO:0000256" key="1">
    <source>
        <dbReference type="SAM" id="Phobius"/>
    </source>
</evidence>
<evidence type="ECO:0000313" key="2">
    <source>
        <dbReference type="EMBL" id="MEL3959566.1"/>
    </source>
</evidence>
<evidence type="ECO:0000313" key="3">
    <source>
        <dbReference type="Proteomes" id="UP001459714"/>
    </source>
</evidence>
<dbReference type="RefSeq" id="WP_342021176.1">
    <property type="nucleotide sequence ID" value="NZ_JBBYAK010000003.1"/>
</dbReference>
<keyword evidence="1" id="KW-0812">Transmembrane</keyword>
<reference evidence="2 3" key="1">
    <citation type="submission" date="2024-03" db="EMBL/GenBank/DDBJ databases">
        <title>Bacilli Hybrid Assemblies.</title>
        <authorList>
            <person name="Kovac J."/>
        </authorList>
    </citation>
    <scope>NUCLEOTIDE SEQUENCE [LARGE SCALE GENOMIC DNA]</scope>
    <source>
        <strain evidence="2 3">FSL M8-0022</strain>
    </source>
</reference>
<gene>
    <name evidence="2" type="ORF">NST17_20650</name>
</gene>
<dbReference type="Proteomes" id="UP001459714">
    <property type="component" value="Unassembled WGS sequence"/>
</dbReference>
<name>A0ABU9K5I0_9BACI</name>
<keyword evidence="1" id="KW-0472">Membrane</keyword>
<keyword evidence="3" id="KW-1185">Reference proteome</keyword>
<evidence type="ECO:0008006" key="4">
    <source>
        <dbReference type="Google" id="ProtNLM"/>
    </source>
</evidence>
<organism evidence="2 3">
    <name type="scientific">Caldifermentibacillus hisashii</name>
    <dbReference type="NCBI Taxonomy" id="996558"/>
    <lineage>
        <taxon>Bacteria</taxon>
        <taxon>Bacillati</taxon>
        <taxon>Bacillota</taxon>
        <taxon>Bacilli</taxon>
        <taxon>Bacillales</taxon>
        <taxon>Bacillaceae</taxon>
        <taxon>Caldifermentibacillus</taxon>
    </lineage>
</organism>